<dbReference type="OrthoDB" id="3727682at2"/>
<sequence>MSRFVQQQVIGDPIELEIVERDEPHAGPGEVRVRVRAAGLNPVDWKVAASPEVAGYFGVTAPSGFGNDFAGVIDEVGDGVDDFAVGDRVFGGARGRALAEHVIVRVGSDTLVRTPDAVSDEVASTLAIAGRTAAATLAAVGVTAPGAAPAPDATAPNTALTLLVGGAAGGVGVFVVQLAVAAGATVIATASPANHDFLRDLGAIPTTYGEGLADRIRELAPRVDAAIDLQGTATVEAALELGVAPERIATIAAGPTPPGGAVATGGSDADPGALARIADAIAAGSLIVPIQQVFPLEGIDEAIAVLRGGHVRGKVVVTV</sequence>
<dbReference type="InterPro" id="IPR052585">
    <property type="entry name" value="Lipid_raft_assoc_Zn_ADH"/>
</dbReference>
<dbReference type="RefSeq" id="WP_114117561.1">
    <property type="nucleotide sequence ID" value="NZ_BMHU01000003.1"/>
</dbReference>
<dbReference type="Pfam" id="PF13602">
    <property type="entry name" value="ADH_zinc_N_2"/>
    <property type="match status" value="1"/>
</dbReference>
<dbReference type="PANTHER" id="PTHR43482">
    <property type="entry name" value="PROTEIN AST1-RELATED"/>
    <property type="match status" value="1"/>
</dbReference>
<keyword evidence="3" id="KW-1185">Reference proteome</keyword>
<dbReference type="InterPro" id="IPR013154">
    <property type="entry name" value="ADH-like_N"/>
</dbReference>
<protein>
    <submittedName>
        <fullName evidence="2">NADP-dependent oxidoreductase</fullName>
    </submittedName>
</protein>
<dbReference type="Gene3D" id="3.90.180.10">
    <property type="entry name" value="Medium-chain alcohol dehydrogenases, catalytic domain"/>
    <property type="match status" value="1"/>
</dbReference>
<evidence type="ECO:0000259" key="1">
    <source>
        <dbReference type="SMART" id="SM00829"/>
    </source>
</evidence>
<proteinExistence type="predicted"/>
<dbReference type="InterPro" id="IPR020843">
    <property type="entry name" value="ER"/>
</dbReference>
<dbReference type="SUPFAM" id="SSF50129">
    <property type="entry name" value="GroES-like"/>
    <property type="match status" value="1"/>
</dbReference>
<reference evidence="2 3" key="1">
    <citation type="submission" date="2018-07" db="EMBL/GenBank/DDBJ databases">
        <title>Microbacterium endoborsara sp. nov., a novel actinobacterium isolated from Borszczowia aralocaspica.</title>
        <authorList>
            <person name="An D."/>
        </authorList>
    </citation>
    <scope>NUCLEOTIDE SEQUENCE [LARGE SCALE GENOMIC DNA]</scope>
    <source>
        <strain evidence="2 3">C1.15228</strain>
    </source>
</reference>
<feature type="domain" description="Enoyl reductase (ER)" evidence="1">
    <location>
        <begin position="11"/>
        <end position="317"/>
    </location>
</feature>
<dbReference type="GO" id="GO:0016491">
    <property type="term" value="F:oxidoreductase activity"/>
    <property type="evidence" value="ECO:0007669"/>
    <property type="project" value="InterPro"/>
</dbReference>
<dbReference type="Pfam" id="PF08240">
    <property type="entry name" value="ADH_N"/>
    <property type="match status" value="1"/>
</dbReference>
<comment type="caution">
    <text evidence="2">The sequence shown here is derived from an EMBL/GenBank/DDBJ whole genome shotgun (WGS) entry which is preliminary data.</text>
</comment>
<dbReference type="SMART" id="SM00829">
    <property type="entry name" value="PKS_ER"/>
    <property type="match status" value="1"/>
</dbReference>
<evidence type="ECO:0000313" key="2">
    <source>
        <dbReference type="EMBL" id="RCK59947.1"/>
    </source>
</evidence>
<organism evidence="2 3">
    <name type="scientific">Microbacterium sorbitolivorans</name>
    <dbReference type="NCBI Taxonomy" id="1867410"/>
    <lineage>
        <taxon>Bacteria</taxon>
        <taxon>Bacillati</taxon>
        <taxon>Actinomycetota</taxon>
        <taxon>Actinomycetes</taxon>
        <taxon>Micrococcales</taxon>
        <taxon>Microbacteriaceae</taxon>
        <taxon>Microbacterium</taxon>
    </lineage>
</organism>
<dbReference type="AlphaFoldDB" id="A0A367Y292"/>
<dbReference type="SUPFAM" id="SSF51735">
    <property type="entry name" value="NAD(P)-binding Rossmann-fold domains"/>
    <property type="match status" value="1"/>
</dbReference>
<dbReference type="EMBL" id="QORO01000002">
    <property type="protein sequence ID" value="RCK59947.1"/>
    <property type="molecule type" value="Genomic_DNA"/>
</dbReference>
<evidence type="ECO:0000313" key="3">
    <source>
        <dbReference type="Proteomes" id="UP000253508"/>
    </source>
</evidence>
<dbReference type="InterPro" id="IPR011032">
    <property type="entry name" value="GroES-like_sf"/>
</dbReference>
<dbReference type="Gene3D" id="3.40.50.720">
    <property type="entry name" value="NAD(P)-binding Rossmann-like Domain"/>
    <property type="match status" value="1"/>
</dbReference>
<name>A0A367Y292_9MICO</name>
<accession>A0A367Y292</accession>
<dbReference type="Proteomes" id="UP000253508">
    <property type="component" value="Unassembled WGS sequence"/>
</dbReference>
<dbReference type="InterPro" id="IPR036291">
    <property type="entry name" value="NAD(P)-bd_dom_sf"/>
</dbReference>
<dbReference type="PANTHER" id="PTHR43482:SF1">
    <property type="entry name" value="PROTEIN AST1-RELATED"/>
    <property type="match status" value="1"/>
</dbReference>
<dbReference type="CDD" id="cd05289">
    <property type="entry name" value="MDR_like_2"/>
    <property type="match status" value="1"/>
</dbReference>
<gene>
    <name evidence="2" type="ORF">DTO57_07275</name>
</gene>